<dbReference type="AlphaFoldDB" id="A0A3L6PVU9"/>
<dbReference type="PROSITE" id="PS50206">
    <property type="entry name" value="RHODANESE_3"/>
    <property type="match status" value="1"/>
</dbReference>
<dbReference type="STRING" id="4540.A0A3L6PVU9"/>
<evidence type="ECO:0000313" key="4">
    <source>
        <dbReference type="Proteomes" id="UP000275267"/>
    </source>
</evidence>
<sequence>MFDYDSFTKSSGSSKPAPSLNLLPENARVTCREYRRLRDRGEPHQLLDVRPAHHFQIASIPRSLNIPLTRSRTWRRSCRCSGPLWTKRRRRRRAVGGIILCTSSAGVATAPRPPSASSIREHGFLYASDLVGSLEAWAGEADPNFLVYW</sequence>
<proteinExistence type="predicted"/>
<reference evidence="4" key="1">
    <citation type="journal article" date="2019" name="Nat. Commun.">
        <title>The genome of broomcorn millet.</title>
        <authorList>
            <person name="Zou C."/>
            <person name="Miki D."/>
            <person name="Li D."/>
            <person name="Tang Q."/>
            <person name="Xiao L."/>
            <person name="Rajput S."/>
            <person name="Deng P."/>
            <person name="Jia W."/>
            <person name="Huang R."/>
            <person name="Zhang M."/>
            <person name="Sun Y."/>
            <person name="Hu J."/>
            <person name="Fu X."/>
            <person name="Schnable P.S."/>
            <person name="Li F."/>
            <person name="Zhang H."/>
            <person name="Feng B."/>
            <person name="Zhu X."/>
            <person name="Liu R."/>
            <person name="Schnable J.C."/>
            <person name="Zhu J.-K."/>
            <person name="Zhang H."/>
        </authorList>
    </citation>
    <scope>NUCLEOTIDE SEQUENCE [LARGE SCALE GENOMIC DNA]</scope>
</reference>
<evidence type="ECO:0000259" key="2">
    <source>
        <dbReference type="PROSITE" id="PS50206"/>
    </source>
</evidence>
<dbReference type="Gene3D" id="3.40.250.10">
    <property type="entry name" value="Rhodanese-like domain"/>
    <property type="match status" value="1"/>
</dbReference>
<feature type="compositionally biased region" description="Polar residues" evidence="1">
    <location>
        <begin position="7"/>
        <end position="16"/>
    </location>
</feature>
<accession>A0A3L6PVU9</accession>
<dbReference type="Proteomes" id="UP000275267">
    <property type="component" value="Unassembled WGS sequence"/>
</dbReference>
<name>A0A3L6PVU9_PANMI</name>
<feature type="region of interest" description="Disordered" evidence="1">
    <location>
        <begin position="1"/>
        <end position="21"/>
    </location>
</feature>
<dbReference type="Pfam" id="PF00581">
    <property type="entry name" value="Rhodanese"/>
    <property type="match status" value="1"/>
</dbReference>
<dbReference type="InterPro" id="IPR036873">
    <property type="entry name" value="Rhodanese-like_dom_sf"/>
</dbReference>
<dbReference type="SMART" id="SM00450">
    <property type="entry name" value="RHOD"/>
    <property type="match status" value="1"/>
</dbReference>
<dbReference type="InterPro" id="IPR001763">
    <property type="entry name" value="Rhodanese-like_dom"/>
</dbReference>
<organism evidence="3 4">
    <name type="scientific">Panicum miliaceum</name>
    <name type="common">Proso millet</name>
    <name type="synonym">Broomcorn millet</name>
    <dbReference type="NCBI Taxonomy" id="4540"/>
    <lineage>
        <taxon>Eukaryota</taxon>
        <taxon>Viridiplantae</taxon>
        <taxon>Streptophyta</taxon>
        <taxon>Embryophyta</taxon>
        <taxon>Tracheophyta</taxon>
        <taxon>Spermatophyta</taxon>
        <taxon>Magnoliopsida</taxon>
        <taxon>Liliopsida</taxon>
        <taxon>Poales</taxon>
        <taxon>Poaceae</taxon>
        <taxon>PACMAD clade</taxon>
        <taxon>Panicoideae</taxon>
        <taxon>Panicodae</taxon>
        <taxon>Paniceae</taxon>
        <taxon>Panicinae</taxon>
        <taxon>Panicum</taxon>
        <taxon>Panicum sect. Panicum</taxon>
    </lineage>
</organism>
<dbReference type="EMBL" id="PQIB02000015">
    <property type="protein sequence ID" value="RLM64659.1"/>
    <property type="molecule type" value="Genomic_DNA"/>
</dbReference>
<evidence type="ECO:0000313" key="3">
    <source>
        <dbReference type="EMBL" id="RLM64659.1"/>
    </source>
</evidence>
<gene>
    <name evidence="3" type="ORF">C2845_PM16G04850</name>
</gene>
<evidence type="ECO:0000256" key="1">
    <source>
        <dbReference type="SAM" id="MobiDB-lite"/>
    </source>
</evidence>
<feature type="domain" description="Rhodanese" evidence="2">
    <location>
        <begin position="40"/>
        <end position="146"/>
    </location>
</feature>
<dbReference type="SUPFAM" id="SSF52821">
    <property type="entry name" value="Rhodanese/Cell cycle control phosphatase"/>
    <property type="match status" value="1"/>
</dbReference>
<protein>
    <recommendedName>
        <fullName evidence="2">Rhodanese domain-containing protein</fullName>
    </recommendedName>
</protein>
<keyword evidence="4" id="KW-1185">Reference proteome</keyword>
<comment type="caution">
    <text evidence="3">The sequence shown here is derived from an EMBL/GenBank/DDBJ whole genome shotgun (WGS) entry which is preliminary data.</text>
</comment>
<dbReference type="OrthoDB" id="10261062at2759"/>